<dbReference type="AlphaFoldDB" id="X0S5W1"/>
<dbReference type="InterPro" id="IPR013126">
    <property type="entry name" value="Hsp_70_fam"/>
</dbReference>
<proteinExistence type="predicted"/>
<organism evidence="3">
    <name type="scientific">marine sediment metagenome</name>
    <dbReference type="NCBI Taxonomy" id="412755"/>
    <lineage>
        <taxon>unclassified sequences</taxon>
        <taxon>metagenomes</taxon>
        <taxon>ecological metagenomes</taxon>
    </lineage>
</organism>
<keyword evidence="2" id="KW-0067">ATP-binding</keyword>
<dbReference type="InterPro" id="IPR043129">
    <property type="entry name" value="ATPase_NBD"/>
</dbReference>
<dbReference type="SUPFAM" id="SSF53067">
    <property type="entry name" value="Actin-like ATPase domain"/>
    <property type="match status" value="1"/>
</dbReference>
<evidence type="ECO:0000256" key="1">
    <source>
        <dbReference type="ARBA" id="ARBA00022741"/>
    </source>
</evidence>
<gene>
    <name evidence="3" type="ORF">S01H1_07676</name>
</gene>
<protein>
    <submittedName>
        <fullName evidence="3">Uncharacterized protein</fullName>
    </submittedName>
</protein>
<dbReference type="PANTHER" id="PTHR42749:SF1">
    <property type="entry name" value="CELL SHAPE-DETERMINING PROTEIN MREB"/>
    <property type="match status" value="1"/>
</dbReference>
<dbReference type="GO" id="GO:0005524">
    <property type="term" value="F:ATP binding"/>
    <property type="evidence" value="ECO:0007669"/>
    <property type="project" value="UniProtKB-KW"/>
</dbReference>
<evidence type="ECO:0000313" key="3">
    <source>
        <dbReference type="EMBL" id="GAF70601.1"/>
    </source>
</evidence>
<dbReference type="Gene3D" id="3.30.420.40">
    <property type="match status" value="2"/>
</dbReference>
<dbReference type="Pfam" id="PF00012">
    <property type="entry name" value="HSP70"/>
    <property type="match status" value="1"/>
</dbReference>
<accession>X0S5W1</accession>
<dbReference type="PANTHER" id="PTHR42749">
    <property type="entry name" value="CELL SHAPE-DETERMINING PROTEIN MREB"/>
    <property type="match status" value="1"/>
</dbReference>
<dbReference type="EMBL" id="BARS01003948">
    <property type="protein sequence ID" value="GAF70601.1"/>
    <property type="molecule type" value="Genomic_DNA"/>
</dbReference>
<keyword evidence="1" id="KW-0547">Nucleotide-binding</keyword>
<dbReference type="GO" id="GO:0140662">
    <property type="term" value="F:ATP-dependent protein folding chaperone"/>
    <property type="evidence" value="ECO:0007669"/>
    <property type="project" value="InterPro"/>
</dbReference>
<sequence>MDKHINILVGVDFGTTKTTASYRVIEEDKSEIYKDLLKIGRENEQDLYYENFLPSTVFIKDPERFELEFGKLEDEISYADQSKLLVSIKRCLLCELENKPAPIPEHECYNRKNYKNKLWCKHGNRVFDIGQYNLSPSFLYREFMEEVLRRIKIALDKSPYLIETPWKISELKVTFPVIFYKAGPALGGYIENKITGTINKVFEKDKLIDCSLKVVEEPTAALLENYVDIKNMPPGYGIVIDIGGGTTDLLLYGKYGNKIRIWGKTSFPIGGDDYDAIIKELIISKLKEANIDIDEDYLLLNKIAKETKEKKELGTWDGKFQFEFKGVRIGPFPIDEKKLNDKFDQKSEYIVTNKIMNMFLQRELEDPRWSKRVNIVLLTGGGNNIKSLKNKLRNLFVNAIIQTVNT</sequence>
<reference evidence="3" key="1">
    <citation type="journal article" date="2014" name="Front. Microbiol.">
        <title>High frequency of phylogenetically diverse reductive dehalogenase-homologous genes in deep subseafloor sedimentary metagenomes.</title>
        <authorList>
            <person name="Kawai M."/>
            <person name="Futagami T."/>
            <person name="Toyoda A."/>
            <person name="Takaki Y."/>
            <person name="Nishi S."/>
            <person name="Hori S."/>
            <person name="Arai W."/>
            <person name="Tsubouchi T."/>
            <person name="Morono Y."/>
            <person name="Uchiyama I."/>
            <person name="Ito T."/>
            <person name="Fujiyama A."/>
            <person name="Inagaki F."/>
            <person name="Takami H."/>
        </authorList>
    </citation>
    <scope>NUCLEOTIDE SEQUENCE</scope>
    <source>
        <strain evidence="3">Expedition CK06-06</strain>
    </source>
</reference>
<comment type="caution">
    <text evidence="3">The sequence shown here is derived from an EMBL/GenBank/DDBJ whole genome shotgun (WGS) entry which is preliminary data.</text>
</comment>
<name>X0S5W1_9ZZZZ</name>
<feature type="non-terminal residue" evidence="3">
    <location>
        <position position="406"/>
    </location>
</feature>
<evidence type="ECO:0000256" key="2">
    <source>
        <dbReference type="ARBA" id="ARBA00022840"/>
    </source>
</evidence>